<protein>
    <submittedName>
        <fullName evidence="1">Uncharacterized protein</fullName>
    </submittedName>
</protein>
<gene>
    <name evidence="1" type="ORF">H3V42_10475</name>
</gene>
<dbReference type="AlphaFoldDB" id="A0A9X7YEX9"/>
<reference evidence="1 2" key="1">
    <citation type="submission" date="2020-07" db="EMBL/GenBank/DDBJ databases">
        <title>Whole genome sequence of Sphingobium yanoikuyae A3.</title>
        <authorList>
            <person name="Han S.-S."/>
        </authorList>
    </citation>
    <scope>NUCLEOTIDE SEQUENCE [LARGE SCALE GENOMIC DNA]</scope>
    <source>
        <strain evidence="1 2">A3</strain>
    </source>
</reference>
<dbReference type="EMBL" id="CP060122">
    <property type="protein sequence ID" value="QNG47964.1"/>
    <property type="molecule type" value="Genomic_DNA"/>
</dbReference>
<sequence>MNNLFAADFSGMTIGTHVLPGPRHIFRKHREMLVHDAAWPPRLYYVIPARAMLT</sequence>
<name>A0A9X7YEX9_SPHYA</name>
<evidence type="ECO:0000313" key="1">
    <source>
        <dbReference type="EMBL" id="QNG47964.1"/>
    </source>
</evidence>
<evidence type="ECO:0000313" key="2">
    <source>
        <dbReference type="Proteomes" id="UP000515377"/>
    </source>
</evidence>
<dbReference type="Proteomes" id="UP000515377">
    <property type="component" value="Chromosome"/>
</dbReference>
<proteinExistence type="predicted"/>
<organism evidence="1 2">
    <name type="scientific">Sphingobium yanoikuyae</name>
    <name type="common">Sphingomonas yanoikuyae</name>
    <dbReference type="NCBI Taxonomy" id="13690"/>
    <lineage>
        <taxon>Bacteria</taxon>
        <taxon>Pseudomonadati</taxon>
        <taxon>Pseudomonadota</taxon>
        <taxon>Alphaproteobacteria</taxon>
        <taxon>Sphingomonadales</taxon>
        <taxon>Sphingomonadaceae</taxon>
        <taxon>Sphingobium</taxon>
    </lineage>
</organism>
<accession>A0A9X7YEX9</accession>